<evidence type="ECO:0000313" key="4">
    <source>
        <dbReference type="Proteomes" id="UP000228920"/>
    </source>
</evidence>
<sequence>MEDNQKTITKVLLAVFCAAGLIVYMNITSDQHSVLAATHDVVINEVLFDPNGTDTGLEWIELYNPVCSTISLLGYSITASSGDYYVFGDVSIAPRDYLVLHWNADGSDSESELFTGTVVVDSNMGNSSGYVTLYSDSVRNETTIVDYVAYGSSSQPWISHAIGAGIWISDLYIPIGVSGQSLGLFQDGIDANVGSDWLVFDTPTEGSPNNVLVTPTPCVQATPTMVPTVLPTPVVSPTPTVIPTPTVTPTLVPTPTPQPLSVKLTVPSSTLFETNTPFSVEIAHGVNQESYRVKIEASFDAHVWYKATTLGKDDKFYAWNSSWDNFPSITTDRLGGAVVNGSFKIKSGDIPGNYVLRAKVKRVTDDVVITSFQETVVVSEPIPSVLTPSPSRTPDLQDQVNVLPDDQSGHTVSLRTLDTIAQLSEVTHGDVVTLSGSVVSKQGVLGTGFMYIDDGTDGILLSVPNGYTFSCDLGRVVLVTGEYKTRYGEDMLRVINADDLLCTDQIIHRVSREIESGSIGKSDEGQLVSIYGIVSETSGDVFTIDNGGSDVQVVIKESTGIDKPKMRVGYYVWAVGVVSQYNGTYRILPRFQEDVQVSSVPFSRVLGSMVLPKTAIVPIEQGWWVSLLGLGTLLMYLAALLEQVNAKRQH</sequence>
<gene>
    <name evidence="3" type="ORF">COY32_03740</name>
</gene>
<proteinExistence type="predicted"/>
<dbReference type="EMBL" id="PFNL01000110">
    <property type="protein sequence ID" value="PIZ46164.1"/>
    <property type="molecule type" value="Genomic_DNA"/>
</dbReference>
<dbReference type="SUPFAM" id="SSF74853">
    <property type="entry name" value="Lamin A/C globular tail domain"/>
    <property type="match status" value="1"/>
</dbReference>
<evidence type="ECO:0000256" key="1">
    <source>
        <dbReference type="SAM" id="Phobius"/>
    </source>
</evidence>
<name>A0A2M7TJ73_UNCKA</name>
<feature type="domain" description="LTD" evidence="2">
    <location>
        <begin position="28"/>
        <end position="152"/>
    </location>
</feature>
<evidence type="ECO:0000259" key="2">
    <source>
        <dbReference type="PROSITE" id="PS51841"/>
    </source>
</evidence>
<keyword evidence="1" id="KW-1133">Transmembrane helix</keyword>
<evidence type="ECO:0000313" key="3">
    <source>
        <dbReference type="EMBL" id="PIZ46164.1"/>
    </source>
</evidence>
<comment type="caution">
    <text evidence="3">The sequence shown here is derived from an EMBL/GenBank/DDBJ whole genome shotgun (WGS) entry which is preliminary data.</text>
</comment>
<dbReference type="Pfam" id="PF00932">
    <property type="entry name" value="LTD"/>
    <property type="match status" value="1"/>
</dbReference>
<reference evidence="4" key="1">
    <citation type="submission" date="2017-09" db="EMBL/GenBank/DDBJ databases">
        <title>Depth-based differentiation of microbial function through sediment-hosted aquifers and enrichment of novel symbionts in the deep terrestrial subsurface.</title>
        <authorList>
            <person name="Probst A.J."/>
            <person name="Ladd B."/>
            <person name="Jarett J.K."/>
            <person name="Geller-Mcgrath D.E."/>
            <person name="Sieber C.M.K."/>
            <person name="Emerson J.B."/>
            <person name="Anantharaman K."/>
            <person name="Thomas B.C."/>
            <person name="Malmstrom R."/>
            <person name="Stieglmeier M."/>
            <person name="Klingl A."/>
            <person name="Woyke T."/>
            <person name="Ryan C.M."/>
            <person name="Banfield J.F."/>
        </authorList>
    </citation>
    <scope>NUCLEOTIDE SEQUENCE [LARGE SCALE GENOMIC DNA]</scope>
</reference>
<keyword evidence="1" id="KW-0812">Transmembrane</keyword>
<dbReference type="AlphaFoldDB" id="A0A2M7TJ73"/>
<accession>A0A2M7TJ73</accession>
<keyword evidence="1" id="KW-0472">Membrane</keyword>
<dbReference type="PROSITE" id="PS51841">
    <property type="entry name" value="LTD"/>
    <property type="match status" value="1"/>
</dbReference>
<protein>
    <recommendedName>
        <fullName evidence="2">LTD domain-containing protein</fullName>
    </recommendedName>
</protein>
<feature type="transmembrane region" description="Helical" evidence="1">
    <location>
        <begin position="622"/>
        <end position="641"/>
    </location>
</feature>
<organism evidence="3 4">
    <name type="scientific">candidate division WWE3 bacterium CG_4_10_14_0_2_um_filter_41_14</name>
    <dbReference type="NCBI Taxonomy" id="1975072"/>
    <lineage>
        <taxon>Bacteria</taxon>
        <taxon>Katanobacteria</taxon>
    </lineage>
</organism>
<feature type="transmembrane region" description="Helical" evidence="1">
    <location>
        <begin position="7"/>
        <end position="27"/>
    </location>
</feature>
<dbReference type="InterPro" id="IPR036415">
    <property type="entry name" value="Lamin_tail_dom_sf"/>
</dbReference>
<dbReference type="InterPro" id="IPR001322">
    <property type="entry name" value="Lamin_tail_dom"/>
</dbReference>
<dbReference type="Proteomes" id="UP000228920">
    <property type="component" value="Unassembled WGS sequence"/>
</dbReference>